<dbReference type="Proteomes" id="UP000465601">
    <property type="component" value="Unassembled WGS sequence"/>
</dbReference>
<keyword evidence="3" id="KW-1185">Reference proteome</keyword>
<evidence type="ECO:0000313" key="3">
    <source>
        <dbReference type="Proteomes" id="UP000465601"/>
    </source>
</evidence>
<name>A0A833HNY6_9FIRM</name>
<dbReference type="EMBL" id="WBZB01000023">
    <property type="protein sequence ID" value="KAB3530187.1"/>
    <property type="molecule type" value="Genomic_DNA"/>
</dbReference>
<comment type="caution">
    <text evidence="2">The sequence shown here is derived from an EMBL/GenBank/DDBJ whole genome shotgun (WGS) entry which is preliminary data.</text>
</comment>
<evidence type="ECO:0000256" key="1">
    <source>
        <dbReference type="SAM" id="MobiDB-lite"/>
    </source>
</evidence>
<reference evidence="2 3" key="1">
    <citation type="submission" date="2019-10" db="EMBL/GenBank/DDBJ databases">
        <title>Alkaliphilus serpentinus sp. nov. and Alkaliphilus pronyensis sp. nov., two novel anaerobic alkaliphilic species isolated from the serpentinized-hosted hydrothermal field of the Prony Bay (New Caledonia).</title>
        <authorList>
            <person name="Postec A."/>
        </authorList>
    </citation>
    <scope>NUCLEOTIDE SEQUENCE [LARGE SCALE GENOMIC DNA]</scope>
    <source>
        <strain evidence="2 3">LacT</strain>
    </source>
</reference>
<evidence type="ECO:0008006" key="4">
    <source>
        <dbReference type="Google" id="ProtNLM"/>
    </source>
</evidence>
<protein>
    <recommendedName>
        <fullName evidence="4">Small, acid-soluble spore protein, alpha/beta type</fullName>
    </recommendedName>
</protein>
<organism evidence="2 3">
    <name type="scientific">Alkaliphilus serpentinus</name>
    <dbReference type="NCBI Taxonomy" id="1482731"/>
    <lineage>
        <taxon>Bacteria</taxon>
        <taxon>Bacillati</taxon>
        <taxon>Bacillota</taxon>
        <taxon>Clostridia</taxon>
        <taxon>Peptostreptococcales</taxon>
        <taxon>Natronincolaceae</taxon>
        <taxon>Alkaliphilus</taxon>
    </lineage>
</organism>
<feature type="region of interest" description="Disordered" evidence="1">
    <location>
        <begin position="1"/>
        <end position="23"/>
    </location>
</feature>
<proteinExistence type="predicted"/>
<gene>
    <name evidence="2" type="ORF">F8153_07730</name>
</gene>
<dbReference type="RefSeq" id="WP_151865782.1">
    <property type="nucleotide sequence ID" value="NZ_WBZB01000023.1"/>
</dbReference>
<feature type="compositionally biased region" description="Polar residues" evidence="1">
    <location>
        <begin position="1"/>
        <end position="17"/>
    </location>
</feature>
<accession>A0A833HNY6</accession>
<dbReference type="AlphaFoldDB" id="A0A833HNY6"/>
<sequence length="77" mass="8523">MTGNNNINLDNGLQSKTYPEGNQRINGRLLVDSNPNVDFGNEASRQMSQVGGRIGGKMTKGLVEMGLKQMLEERNRE</sequence>
<evidence type="ECO:0000313" key="2">
    <source>
        <dbReference type="EMBL" id="KAB3530187.1"/>
    </source>
</evidence>